<dbReference type="eggNOG" id="COG1247">
    <property type="taxonomic scope" value="Bacteria"/>
</dbReference>
<dbReference type="EMBL" id="CP003915">
    <property type="protein sequence ID" value="AHG64928.1"/>
    <property type="molecule type" value="Genomic_DNA"/>
</dbReference>
<evidence type="ECO:0000259" key="1">
    <source>
        <dbReference type="PROSITE" id="PS51186"/>
    </source>
</evidence>
<dbReference type="Gene3D" id="3.40.630.30">
    <property type="match status" value="1"/>
</dbReference>
<keyword evidence="3" id="KW-1185">Reference proteome</keyword>
<organism evidence="2 3">
    <name type="scientific">Advenella mimigardefordensis (strain DSM 17166 / LMG 22922 / DPN7)</name>
    <dbReference type="NCBI Taxonomy" id="1247726"/>
    <lineage>
        <taxon>Bacteria</taxon>
        <taxon>Pseudomonadati</taxon>
        <taxon>Pseudomonadota</taxon>
        <taxon>Betaproteobacteria</taxon>
        <taxon>Burkholderiales</taxon>
        <taxon>Alcaligenaceae</taxon>
    </lineage>
</organism>
<dbReference type="InterPro" id="IPR016181">
    <property type="entry name" value="Acyl_CoA_acyltransferase"/>
</dbReference>
<dbReference type="PANTHER" id="PTHR43072:SF8">
    <property type="entry name" value="ACYLTRANSFERASE FABY-RELATED"/>
    <property type="match status" value="1"/>
</dbReference>
<proteinExistence type="predicted"/>
<evidence type="ECO:0000313" key="3">
    <source>
        <dbReference type="Proteomes" id="UP000019095"/>
    </source>
</evidence>
<dbReference type="RefSeq" id="WP_025373579.1">
    <property type="nucleotide sequence ID" value="NZ_CP003915.1"/>
</dbReference>
<accession>W0PIV7</accession>
<dbReference type="KEGG" id="amim:MIM_c28630"/>
<dbReference type="PROSITE" id="PS51186">
    <property type="entry name" value="GNAT"/>
    <property type="match status" value="1"/>
</dbReference>
<sequence length="185" mass="20441">MTDFFRVRPATAQDMSAVAQIYAWHVLHGIATFEETVPDQNQMLERFTQITAQGYPYIVAEKDGEVIGYAYASSFRPRIAYRYTVENAIYLRHDLGRMGAGSQLLAELIRLCEAGPWRQMIAVIGNSANAGSIAVHRKAGFEMIGTLRATGFKHGQWVDTVMMQRALSGGAQTLPDNTDTSPLAP</sequence>
<dbReference type="SUPFAM" id="SSF55729">
    <property type="entry name" value="Acyl-CoA N-acyltransferases (Nat)"/>
    <property type="match status" value="1"/>
</dbReference>
<reference evidence="2 3" key="1">
    <citation type="journal article" date="2014" name="Microbiology">
        <title>Unravelling the complete genome sequence of Advenella mimigardefordensis strain DPN7T and novel insights in the catabolism of the xenobiotic polythioester precursor 3,3'-dithiodipropionate.</title>
        <authorList>
            <person name="Wubbeler J.H."/>
            <person name="Hiessl S."/>
            <person name="Schuldes J."/>
            <person name="Thurmer A."/>
            <person name="Daniel R."/>
            <person name="Steinbuchel A."/>
        </authorList>
    </citation>
    <scope>NUCLEOTIDE SEQUENCE [LARGE SCALE GENOMIC DNA]</scope>
    <source>
        <strain evidence="3">DSM 17166 / LMG 22922 / DPN7</strain>
    </source>
</reference>
<dbReference type="CDD" id="cd04301">
    <property type="entry name" value="NAT_SF"/>
    <property type="match status" value="1"/>
</dbReference>
<gene>
    <name evidence="2" type="ORF">MIM_c28630</name>
</gene>
<dbReference type="HOGENOM" id="CLU_013985_4_2_4"/>
<dbReference type="AlphaFoldDB" id="W0PIV7"/>
<dbReference type="InterPro" id="IPR000182">
    <property type="entry name" value="GNAT_dom"/>
</dbReference>
<evidence type="ECO:0000313" key="2">
    <source>
        <dbReference type="EMBL" id="AHG64928.1"/>
    </source>
</evidence>
<feature type="domain" description="N-acetyltransferase" evidence="1">
    <location>
        <begin position="5"/>
        <end position="168"/>
    </location>
</feature>
<protein>
    <submittedName>
        <fullName evidence="2">Putative phosphinothricin N-acetyltransferase</fullName>
    </submittedName>
</protein>
<keyword evidence="2" id="KW-0808">Transferase</keyword>
<dbReference type="Pfam" id="PF13420">
    <property type="entry name" value="Acetyltransf_4"/>
    <property type="match status" value="1"/>
</dbReference>
<dbReference type="Proteomes" id="UP000019095">
    <property type="component" value="Chromosome"/>
</dbReference>
<dbReference type="STRING" id="1247726.MIM_c28630"/>
<dbReference type="PANTHER" id="PTHR43072">
    <property type="entry name" value="N-ACETYLTRANSFERASE"/>
    <property type="match status" value="1"/>
</dbReference>
<dbReference type="OrthoDB" id="5459937at2"/>
<dbReference type="GO" id="GO:0016747">
    <property type="term" value="F:acyltransferase activity, transferring groups other than amino-acyl groups"/>
    <property type="evidence" value="ECO:0007669"/>
    <property type="project" value="InterPro"/>
</dbReference>
<name>W0PIV7_ADVMD</name>
<dbReference type="PATRIC" id="fig|1247726.3.peg.3140"/>